<evidence type="ECO:0000259" key="5">
    <source>
        <dbReference type="Pfam" id="PF00389"/>
    </source>
</evidence>
<dbReference type="InterPro" id="IPR029753">
    <property type="entry name" value="D-isomer_DH_CS"/>
</dbReference>
<evidence type="ECO:0000256" key="4">
    <source>
        <dbReference type="RuleBase" id="RU003719"/>
    </source>
</evidence>
<dbReference type="InterPro" id="IPR036291">
    <property type="entry name" value="NAD(P)-bd_dom_sf"/>
</dbReference>
<dbReference type="FunFam" id="3.40.50.720:FF:000203">
    <property type="entry name" value="D-3-phosphoglycerate dehydrogenase (SerA)"/>
    <property type="match status" value="1"/>
</dbReference>
<dbReference type="AlphaFoldDB" id="A0A285D7G2"/>
<evidence type="ECO:0000259" key="6">
    <source>
        <dbReference type="Pfam" id="PF02826"/>
    </source>
</evidence>
<dbReference type="InterPro" id="IPR006140">
    <property type="entry name" value="D-isomer_DH_NAD-bd"/>
</dbReference>
<keyword evidence="2 4" id="KW-0560">Oxidoreductase</keyword>
<dbReference type="PROSITE" id="PS00670">
    <property type="entry name" value="D_2_HYDROXYACID_DH_2"/>
    <property type="match status" value="1"/>
</dbReference>
<sequence length="313" mass="34719">MKILITEMIWENGLHLLKQFGDVVYDPQLWQKDLLFEKIQDADALVVRNQTNVNEELLDQAPQLKVIGRLGVGMDNIDIPAAKAKNVRIVYAKNANATSVAEYVFAAMFDASRKLFQANSDVHKGNWNRKQFTGFEISGKTLGLIGLGEIAKRVAKRANSFGLHVVGYDPFVSKFDYVLNELNVQPVSLNELLTQSDFVSIHVPLTNETRNLLSIQNLQQMKSTAFIINTSRGGIINEQDLLAAAENQVISGAYLDVIETEPIHPENPLLSNEKIVLTPHIAGLTEESQLRTSELVAEEVGKVLEGKPVLCSI</sequence>
<dbReference type="RefSeq" id="WP_097160345.1">
    <property type="nucleotide sequence ID" value="NZ_JBEPMQ010000014.1"/>
</dbReference>
<dbReference type="GO" id="GO:0016616">
    <property type="term" value="F:oxidoreductase activity, acting on the CH-OH group of donors, NAD or NADP as acceptor"/>
    <property type="evidence" value="ECO:0007669"/>
    <property type="project" value="InterPro"/>
</dbReference>
<dbReference type="PANTHER" id="PTHR42789">
    <property type="entry name" value="D-ISOMER SPECIFIC 2-HYDROXYACID DEHYDROGENASE FAMILY PROTEIN (AFU_ORTHOLOGUE AFUA_6G10090)"/>
    <property type="match status" value="1"/>
</dbReference>
<dbReference type="PROSITE" id="PS00671">
    <property type="entry name" value="D_2_HYDROXYACID_DH_3"/>
    <property type="match status" value="1"/>
</dbReference>
<dbReference type="InterPro" id="IPR006139">
    <property type="entry name" value="D-isomer_2_OHA_DH_cat_dom"/>
</dbReference>
<dbReference type="CDD" id="cd12173">
    <property type="entry name" value="PGDH_4"/>
    <property type="match status" value="1"/>
</dbReference>
<comment type="similarity">
    <text evidence="1 4">Belongs to the D-isomer specific 2-hydroxyacid dehydrogenase family.</text>
</comment>
<evidence type="ECO:0000313" key="8">
    <source>
        <dbReference type="Proteomes" id="UP000219546"/>
    </source>
</evidence>
<dbReference type="Pfam" id="PF02826">
    <property type="entry name" value="2-Hacid_dh_C"/>
    <property type="match status" value="1"/>
</dbReference>
<keyword evidence="8" id="KW-1185">Reference proteome</keyword>
<gene>
    <name evidence="7" type="ORF">SAMN05877753_11176</name>
</gene>
<proteinExistence type="inferred from homology"/>
<dbReference type="EMBL" id="OAOP01000011">
    <property type="protein sequence ID" value="SNX75208.1"/>
    <property type="molecule type" value="Genomic_DNA"/>
</dbReference>
<evidence type="ECO:0000256" key="2">
    <source>
        <dbReference type="ARBA" id="ARBA00023002"/>
    </source>
</evidence>
<dbReference type="OrthoDB" id="9805416at2"/>
<feature type="domain" description="D-isomer specific 2-hydroxyacid dehydrogenase catalytic" evidence="5">
    <location>
        <begin position="3"/>
        <end position="309"/>
    </location>
</feature>
<evidence type="ECO:0000256" key="1">
    <source>
        <dbReference type="ARBA" id="ARBA00005854"/>
    </source>
</evidence>
<dbReference type="InterPro" id="IPR050857">
    <property type="entry name" value="D-2-hydroxyacid_DH"/>
</dbReference>
<keyword evidence="3" id="KW-0520">NAD</keyword>
<dbReference type="SUPFAM" id="SSF51735">
    <property type="entry name" value="NAD(P)-binding Rossmann-fold domains"/>
    <property type="match status" value="1"/>
</dbReference>
<reference evidence="7 8" key="1">
    <citation type="submission" date="2017-08" db="EMBL/GenBank/DDBJ databases">
        <authorList>
            <person name="de Groot N.N."/>
        </authorList>
    </citation>
    <scope>NUCLEOTIDE SEQUENCE [LARGE SCALE GENOMIC DNA]</scope>
    <source>
        <strain evidence="7 8">JC228</strain>
    </source>
</reference>
<evidence type="ECO:0000313" key="7">
    <source>
        <dbReference type="EMBL" id="SNX75208.1"/>
    </source>
</evidence>
<evidence type="ECO:0000256" key="3">
    <source>
        <dbReference type="ARBA" id="ARBA00023027"/>
    </source>
</evidence>
<dbReference type="Proteomes" id="UP000219546">
    <property type="component" value="Unassembled WGS sequence"/>
</dbReference>
<feature type="domain" description="D-isomer specific 2-hydroxyacid dehydrogenase NAD-binding" evidence="6">
    <location>
        <begin position="105"/>
        <end position="282"/>
    </location>
</feature>
<accession>A0A285D7G2</accession>
<dbReference type="Pfam" id="PF00389">
    <property type="entry name" value="2-Hacid_dh"/>
    <property type="match status" value="1"/>
</dbReference>
<protein>
    <submittedName>
        <fullName evidence="7">D-3-phosphoglycerate dehydrogenase/(S)-sulfolactate dehydrogenase</fullName>
    </submittedName>
</protein>
<dbReference type="GO" id="GO:0051287">
    <property type="term" value="F:NAD binding"/>
    <property type="evidence" value="ECO:0007669"/>
    <property type="project" value="InterPro"/>
</dbReference>
<dbReference type="PANTHER" id="PTHR42789:SF1">
    <property type="entry name" value="D-ISOMER SPECIFIC 2-HYDROXYACID DEHYDROGENASE FAMILY PROTEIN (AFU_ORTHOLOGUE AFUA_6G10090)"/>
    <property type="match status" value="1"/>
</dbReference>
<organism evidence="7 8">
    <name type="scientific">Bacillus oleivorans</name>
    <dbReference type="NCBI Taxonomy" id="1448271"/>
    <lineage>
        <taxon>Bacteria</taxon>
        <taxon>Bacillati</taxon>
        <taxon>Bacillota</taxon>
        <taxon>Bacilli</taxon>
        <taxon>Bacillales</taxon>
        <taxon>Bacillaceae</taxon>
        <taxon>Bacillus</taxon>
    </lineage>
</organism>
<dbReference type="SUPFAM" id="SSF52283">
    <property type="entry name" value="Formate/glycerate dehydrogenase catalytic domain-like"/>
    <property type="match status" value="1"/>
</dbReference>
<name>A0A285D7G2_9BACI</name>
<dbReference type="Gene3D" id="3.40.50.720">
    <property type="entry name" value="NAD(P)-binding Rossmann-like Domain"/>
    <property type="match status" value="2"/>
</dbReference>